<proteinExistence type="predicted"/>
<dbReference type="STRING" id="690307.A0A1L9WEM8"/>
<dbReference type="VEuPathDB" id="FungiDB:ASPACDRAFT_37684"/>
<feature type="domain" description="DDE-1" evidence="1">
    <location>
        <begin position="12"/>
        <end position="111"/>
    </location>
</feature>
<dbReference type="GeneID" id="30974140"/>
<gene>
    <name evidence="2" type="ORF">ASPACDRAFT_37684</name>
</gene>
<dbReference type="OMA" id="KCTENCR"/>
<dbReference type="RefSeq" id="XP_020050943.1">
    <property type="nucleotide sequence ID" value="XM_020200326.1"/>
</dbReference>
<protein>
    <recommendedName>
        <fullName evidence="1">DDE-1 domain-containing protein</fullName>
    </recommendedName>
</protein>
<dbReference type="OrthoDB" id="4507899at2759"/>
<dbReference type="EMBL" id="KV879007">
    <property type="protein sequence ID" value="OJJ94603.1"/>
    <property type="molecule type" value="Genomic_DNA"/>
</dbReference>
<evidence type="ECO:0000259" key="1">
    <source>
        <dbReference type="Pfam" id="PF03184"/>
    </source>
</evidence>
<reference evidence="3" key="1">
    <citation type="journal article" date="2017" name="Genome Biol.">
        <title>Comparative genomics reveals high biological diversity and specific adaptations in the industrially and medically important fungal genus Aspergillus.</title>
        <authorList>
            <person name="de Vries R.P."/>
            <person name="Riley R."/>
            <person name="Wiebenga A."/>
            <person name="Aguilar-Osorio G."/>
            <person name="Amillis S."/>
            <person name="Uchima C.A."/>
            <person name="Anderluh G."/>
            <person name="Asadollahi M."/>
            <person name="Askin M."/>
            <person name="Barry K."/>
            <person name="Battaglia E."/>
            <person name="Bayram O."/>
            <person name="Benocci T."/>
            <person name="Braus-Stromeyer S.A."/>
            <person name="Caldana C."/>
            <person name="Canovas D."/>
            <person name="Cerqueira G.C."/>
            <person name="Chen F."/>
            <person name="Chen W."/>
            <person name="Choi C."/>
            <person name="Clum A."/>
            <person name="Dos Santos R.A."/>
            <person name="Damasio A.R."/>
            <person name="Diallinas G."/>
            <person name="Emri T."/>
            <person name="Fekete E."/>
            <person name="Flipphi M."/>
            <person name="Freyberg S."/>
            <person name="Gallo A."/>
            <person name="Gournas C."/>
            <person name="Habgood R."/>
            <person name="Hainaut M."/>
            <person name="Harispe M.L."/>
            <person name="Henrissat B."/>
            <person name="Hilden K.S."/>
            <person name="Hope R."/>
            <person name="Hossain A."/>
            <person name="Karabika E."/>
            <person name="Karaffa L."/>
            <person name="Karanyi Z."/>
            <person name="Krasevec N."/>
            <person name="Kuo A."/>
            <person name="Kusch H."/>
            <person name="LaButti K."/>
            <person name="Lagendijk E.L."/>
            <person name="Lapidus A."/>
            <person name="Levasseur A."/>
            <person name="Lindquist E."/>
            <person name="Lipzen A."/>
            <person name="Logrieco A.F."/>
            <person name="MacCabe A."/>
            <person name="Maekelae M.R."/>
            <person name="Malavazi I."/>
            <person name="Melin P."/>
            <person name="Meyer V."/>
            <person name="Mielnichuk N."/>
            <person name="Miskei M."/>
            <person name="Molnar A.P."/>
            <person name="Mule G."/>
            <person name="Ngan C.Y."/>
            <person name="Orejas M."/>
            <person name="Orosz E."/>
            <person name="Ouedraogo J.P."/>
            <person name="Overkamp K.M."/>
            <person name="Park H.-S."/>
            <person name="Perrone G."/>
            <person name="Piumi F."/>
            <person name="Punt P.J."/>
            <person name="Ram A.F."/>
            <person name="Ramon A."/>
            <person name="Rauscher S."/>
            <person name="Record E."/>
            <person name="Riano-Pachon D.M."/>
            <person name="Robert V."/>
            <person name="Roehrig J."/>
            <person name="Ruller R."/>
            <person name="Salamov A."/>
            <person name="Salih N.S."/>
            <person name="Samson R.A."/>
            <person name="Sandor E."/>
            <person name="Sanguinetti M."/>
            <person name="Schuetze T."/>
            <person name="Sepcic K."/>
            <person name="Shelest E."/>
            <person name="Sherlock G."/>
            <person name="Sophianopoulou V."/>
            <person name="Squina F.M."/>
            <person name="Sun H."/>
            <person name="Susca A."/>
            <person name="Todd R.B."/>
            <person name="Tsang A."/>
            <person name="Unkles S.E."/>
            <person name="van de Wiele N."/>
            <person name="van Rossen-Uffink D."/>
            <person name="Oliveira J.V."/>
            <person name="Vesth T.C."/>
            <person name="Visser J."/>
            <person name="Yu J.-H."/>
            <person name="Zhou M."/>
            <person name="Andersen M.R."/>
            <person name="Archer D.B."/>
            <person name="Baker S.E."/>
            <person name="Benoit I."/>
            <person name="Brakhage A.A."/>
            <person name="Braus G.H."/>
            <person name="Fischer R."/>
            <person name="Frisvad J.C."/>
            <person name="Goldman G.H."/>
            <person name="Houbraken J."/>
            <person name="Oakley B."/>
            <person name="Pocsi I."/>
            <person name="Scazzocchio C."/>
            <person name="Seiboth B."/>
            <person name="vanKuyk P.A."/>
            <person name="Wortman J."/>
            <person name="Dyer P.S."/>
            <person name="Grigoriev I.V."/>
        </authorList>
    </citation>
    <scope>NUCLEOTIDE SEQUENCE [LARGE SCALE GENOMIC DNA]</scope>
    <source>
        <strain evidence="3">ATCC 16872 / CBS 172.66 / WB 5094</strain>
    </source>
</reference>
<dbReference type="InterPro" id="IPR004875">
    <property type="entry name" value="DDE_SF_endonuclease_dom"/>
</dbReference>
<feature type="non-terminal residue" evidence="2">
    <location>
        <position position="1"/>
    </location>
</feature>
<dbReference type="Pfam" id="PF03184">
    <property type="entry name" value="DDE_1"/>
    <property type="match status" value="1"/>
</dbReference>
<dbReference type="Proteomes" id="UP000184546">
    <property type="component" value="Unassembled WGS sequence"/>
</dbReference>
<evidence type="ECO:0000313" key="3">
    <source>
        <dbReference type="Proteomes" id="UP000184546"/>
    </source>
</evidence>
<sequence length="122" mass="14841">LKYYFILLIINRQISKYILLIFNSYKLHLISKFNNLYYINYIISIYIPPSLLHFCQPLDIFYFIFLKKIYYSLIERLARARYLKINKNNFLKKYPKAYIIVFKKANIQNAFKISGLVLYDLS</sequence>
<name>A0A1L9WEM8_ASPA1</name>
<evidence type="ECO:0000313" key="2">
    <source>
        <dbReference type="EMBL" id="OJJ94603.1"/>
    </source>
</evidence>
<dbReference type="GO" id="GO:0003676">
    <property type="term" value="F:nucleic acid binding"/>
    <property type="evidence" value="ECO:0007669"/>
    <property type="project" value="InterPro"/>
</dbReference>
<keyword evidence="3" id="KW-1185">Reference proteome</keyword>
<dbReference type="AlphaFoldDB" id="A0A1L9WEM8"/>
<organism evidence="2 3">
    <name type="scientific">Aspergillus aculeatus (strain ATCC 16872 / CBS 172.66 / WB 5094)</name>
    <dbReference type="NCBI Taxonomy" id="690307"/>
    <lineage>
        <taxon>Eukaryota</taxon>
        <taxon>Fungi</taxon>
        <taxon>Dikarya</taxon>
        <taxon>Ascomycota</taxon>
        <taxon>Pezizomycotina</taxon>
        <taxon>Eurotiomycetes</taxon>
        <taxon>Eurotiomycetidae</taxon>
        <taxon>Eurotiales</taxon>
        <taxon>Aspergillaceae</taxon>
        <taxon>Aspergillus</taxon>
        <taxon>Aspergillus subgen. Circumdati</taxon>
    </lineage>
</organism>
<accession>A0A1L9WEM8</accession>